<organism evidence="1 2">
    <name type="scientific">Streptomyces somaliensis (strain ATCC 33201 / DSM 40738 / JCM 12659 / KCTC 9044 / NCTC 11332 / NRRL B-12077 / IP 733)</name>
    <dbReference type="NCBI Taxonomy" id="1134445"/>
    <lineage>
        <taxon>Bacteria</taxon>
        <taxon>Bacillati</taxon>
        <taxon>Actinomycetota</taxon>
        <taxon>Actinomycetes</taxon>
        <taxon>Kitasatosporales</taxon>
        <taxon>Streptomycetaceae</taxon>
        <taxon>Streptomyces</taxon>
    </lineage>
</organism>
<dbReference type="EMBL" id="JAAXOU010000048">
    <property type="protein sequence ID" value="NKY13969.1"/>
    <property type="molecule type" value="Genomic_DNA"/>
</dbReference>
<dbReference type="Proteomes" id="UP000570003">
    <property type="component" value="Unassembled WGS sequence"/>
</dbReference>
<dbReference type="RefSeq" id="WP_168438205.1">
    <property type="nucleotide sequence ID" value="NZ_JAAXOU010000048.1"/>
</dbReference>
<keyword evidence="2" id="KW-1185">Reference proteome</keyword>
<gene>
    <name evidence="1" type="ORF">HGA06_07280</name>
</gene>
<evidence type="ECO:0000313" key="2">
    <source>
        <dbReference type="Proteomes" id="UP000570003"/>
    </source>
</evidence>
<comment type="caution">
    <text evidence="1">The sequence shown here is derived from an EMBL/GenBank/DDBJ whole genome shotgun (WGS) entry which is preliminary data.</text>
</comment>
<proteinExistence type="predicted"/>
<name>A0AA44DC73_STRE0</name>
<protein>
    <submittedName>
        <fullName evidence="1">Uncharacterized protein</fullName>
    </submittedName>
</protein>
<dbReference type="AlphaFoldDB" id="A0AA44DC73"/>
<reference evidence="1 2" key="1">
    <citation type="submission" date="2020-04" db="EMBL/GenBank/DDBJ databases">
        <title>MicrobeNet Type strains.</title>
        <authorList>
            <person name="Nicholson A.C."/>
        </authorList>
    </citation>
    <scope>NUCLEOTIDE SEQUENCE [LARGE SCALE GENOMIC DNA]</scope>
    <source>
        <strain evidence="1 2">DSM 40738</strain>
    </source>
</reference>
<sequence length="203" mass="22320">MPKNAAQAEELVDQVVLQPTDWGPDFVPQAVAESRPRTVAVLDGECRWQREPLPASALASLSRYAELPGRGGKGTVRVTAMATVHTSEAVADEQLAATLEEARRCREQEIRPGERLTGLHSAGSAFGMRRQQWANDSVYETGTYVTREGAHPYLWSVARVGSVIVNASVKGARGYTEEELQNWFTNSIFEMVESVETRTGREG</sequence>
<accession>A0AA44DC73</accession>
<evidence type="ECO:0000313" key="1">
    <source>
        <dbReference type="EMBL" id="NKY13969.1"/>
    </source>
</evidence>